<dbReference type="InterPro" id="IPR000626">
    <property type="entry name" value="Ubiquitin-like_dom"/>
</dbReference>
<proteinExistence type="predicted"/>
<name>A0AAW2YKQ0_9EUKA</name>
<evidence type="ECO:0000256" key="5">
    <source>
        <dbReference type="SAM" id="Coils"/>
    </source>
</evidence>
<feature type="compositionally biased region" description="Low complexity" evidence="6">
    <location>
        <begin position="99"/>
        <end position="118"/>
    </location>
</feature>
<organism evidence="9 10">
    <name type="scientific">Acrasis kona</name>
    <dbReference type="NCBI Taxonomy" id="1008807"/>
    <lineage>
        <taxon>Eukaryota</taxon>
        <taxon>Discoba</taxon>
        <taxon>Heterolobosea</taxon>
        <taxon>Tetramitia</taxon>
        <taxon>Eutetramitia</taxon>
        <taxon>Acrasidae</taxon>
        <taxon>Acrasis</taxon>
    </lineage>
</organism>
<comment type="caution">
    <text evidence="9">The sequence shown here is derived from an EMBL/GenBank/DDBJ whole genome shotgun (WGS) entry which is preliminary data.</text>
</comment>
<evidence type="ECO:0000256" key="3">
    <source>
        <dbReference type="ARBA" id="ARBA00022989"/>
    </source>
</evidence>
<dbReference type="Gene3D" id="3.10.20.90">
    <property type="entry name" value="Phosphatidylinositol 3-kinase Catalytic Subunit, Chain A, domain 1"/>
    <property type="match status" value="1"/>
</dbReference>
<dbReference type="AlphaFoldDB" id="A0AAW2YKQ0"/>
<keyword evidence="3 7" id="KW-1133">Transmembrane helix</keyword>
<evidence type="ECO:0000259" key="8">
    <source>
        <dbReference type="PROSITE" id="PS50053"/>
    </source>
</evidence>
<dbReference type="Proteomes" id="UP001431209">
    <property type="component" value="Unassembled WGS sequence"/>
</dbReference>
<feature type="compositionally biased region" description="Low complexity" evidence="6">
    <location>
        <begin position="242"/>
        <end position="259"/>
    </location>
</feature>
<evidence type="ECO:0000313" key="10">
    <source>
        <dbReference type="Proteomes" id="UP001431209"/>
    </source>
</evidence>
<protein>
    <submittedName>
        <fullName evidence="9">Ubiquitin domain-containing protein</fullName>
    </submittedName>
</protein>
<evidence type="ECO:0000256" key="4">
    <source>
        <dbReference type="ARBA" id="ARBA00023136"/>
    </source>
</evidence>
<dbReference type="SUPFAM" id="SSF54236">
    <property type="entry name" value="Ubiquitin-like"/>
    <property type="match status" value="1"/>
</dbReference>
<reference evidence="9 10" key="1">
    <citation type="submission" date="2024-03" db="EMBL/GenBank/DDBJ databases">
        <title>The Acrasis kona genome and developmental transcriptomes reveal deep origins of eukaryotic multicellular pathways.</title>
        <authorList>
            <person name="Sheikh S."/>
            <person name="Fu C.-J."/>
            <person name="Brown M.W."/>
            <person name="Baldauf S.L."/>
        </authorList>
    </citation>
    <scope>NUCLEOTIDE SEQUENCE [LARGE SCALE GENOMIC DNA]</scope>
    <source>
        <strain evidence="9 10">ATCC MYA-3509</strain>
    </source>
</reference>
<dbReference type="InterPro" id="IPR039751">
    <property type="entry name" value="HERPUD1/2"/>
</dbReference>
<dbReference type="PROSITE" id="PS50053">
    <property type="entry name" value="UBIQUITIN_2"/>
    <property type="match status" value="1"/>
</dbReference>
<dbReference type="PANTHER" id="PTHR12943:SF27">
    <property type="entry name" value="HOMOCYSTEINE-INDUCED ENDOPLASMIC RETICULUM PROTEIN, ISOFORM A"/>
    <property type="match status" value="1"/>
</dbReference>
<keyword evidence="10" id="KW-1185">Reference proteome</keyword>
<dbReference type="PANTHER" id="PTHR12943">
    <property type="entry name" value="HOMOCYSTEINE-RESPONSIVE ENDOPLASMIC RETICULUM-RESIDENT UNIQUITIN-LIKE DOMAIN HERPUD PROTEIN FAMILY MEMBER"/>
    <property type="match status" value="1"/>
</dbReference>
<keyword evidence="2 7" id="KW-0812">Transmembrane</keyword>
<feature type="region of interest" description="Disordered" evidence="6">
    <location>
        <begin position="242"/>
        <end position="267"/>
    </location>
</feature>
<feature type="domain" description="Ubiquitin-like" evidence="8">
    <location>
        <begin position="13"/>
        <end position="88"/>
    </location>
</feature>
<dbReference type="InterPro" id="IPR029071">
    <property type="entry name" value="Ubiquitin-like_domsf"/>
</dbReference>
<evidence type="ECO:0000256" key="7">
    <source>
        <dbReference type="SAM" id="Phobius"/>
    </source>
</evidence>
<dbReference type="GO" id="GO:0016020">
    <property type="term" value="C:membrane"/>
    <property type="evidence" value="ECO:0007669"/>
    <property type="project" value="UniProtKB-SubCell"/>
</dbReference>
<feature type="coiled-coil region" evidence="5">
    <location>
        <begin position="122"/>
        <end position="156"/>
    </location>
</feature>
<evidence type="ECO:0000313" key="9">
    <source>
        <dbReference type="EMBL" id="KAL0477580.1"/>
    </source>
</evidence>
<accession>A0AAW2YKQ0</accession>
<comment type="subcellular location">
    <subcellularLocation>
        <location evidence="1">Membrane</location>
    </subcellularLocation>
</comment>
<dbReference type="GO" id="GO:0030968">
    <property type="term" value="P:endoplasmic reticulum unfolded protein response"/>
    <property type="evidence" value="ECO:0007669"/>
    <property type="project" value="TreeGrafter"/>
</dbReference>
<sequence>MTDFESRSPLTKVDVIIRPTTSREIQMQVSLGHTVGDLKDDLANQNVIIRNNKAVKLIFAGRIISDDDLLLTIFEKYDITIPQTIHLIGASQTNQAPNVTPVSPTNTESTTTSSQDAQTLNRQQQLARLQQIQQQLQLLRQQQQQQQQNVPNQQQQQQLDQNQNVHRLIGEPRQHNHIVINIAIRPIIMALFRICILCVILFPRQGWFVWFKFTCLFASIWLVFQYGRAFFNIFLPQANNNNNNNNQAQPPAAPQQEAQPPAPTRQVSRGPMGTLFHILYLFFVSLSPSYQPRNQQAQLPPQQDDEHQD</sequence>
<feature type="transmembrane region" description="Helical" evidence="7">
    <location>
        <begin position="182"/>
        <end position="202"/>
    </location>
</feature>
<keyword evidence="4 7" id="KW-0472">Membrane</keyword>
<feature type="transmembrane region" description="Helical" evidence="7">
    <location>
        <begin position="208"/>
        <end position="227"/>
    </location>
</feature>
<feature type="region of interest" description="Disordered" evidence="6">
    <location>
        <begin position="92"/>
        <end position="118"/>
    </location>
</feature>
<evidence type="ECO:0000256" key="2">
    <source>
        <dbReference type="ARBA" id="ARBA00022692"/>
    </source>
</evidence>
<evidence type="ECO:0000256" key="1">
    <source>
        <dbReference type="ARBA" id="ARBA00004370"/>
    </source>
</evidence>
<evidence type="ECO:0000256" key="6">
    <source>
        <dbReference type="SAM" id="MobiDB-lite"/>
    </source>
</evidence>
<keyword evidence="5" id="KW-0175">Coiled coil</keyword>
<gene>
    <name evidence="9" type="ORF">AKO1_015429</name>
</gene>
<dbReference type="EMBL" id="JAOPGA020000194">
    <property type="protein sequence ID" value="KAL0477580.1"/>
    <property type="molecule type" value="Genomic_DNA"/>
</dbReference>